<dbReference type="SMART" id="SM00065">
    <property type="entry name" value="GAF"/>
    <property type="match status" value="1"/>
</dbReference>
<proteinExistence type="predicted"/>
<accession>U4Q446</accession>
<dbReference type="InterPro" id="IPR002078">
    <property type="entry name" value="Sigma_54_int"/>
</dbReference>
<evidence type="ECO:0000256" key="5">
    <source>
        <dbReference type="ARBA" id="ARBA00022840"/>
    </source>
</evidence>
<keyword evidence="15" id="KW-0614">Plasmid</keyword>
<dbReference type="SUPFAM" id="SSF52540">
    <property type="entry name" value="P-loop containing nucleoside triphosphate hydrolases"/>
    <property type="match status" value="1"/>
</dbReference>
<dbReference type="Gene3D" id="3.40.50.300">
    <property type="entry name" value="P-loop containing nucleotide triphosphate hydrolases"/>
    <property type="match status" value="1"/>
</dbReference>
<dbReference type="Pfam" id="PF00158">
    <property type="entry name" value="Sigma54_activat"/>
    <property type="match status" value="1"/>
</dbReference>
<dbReference type="Gene3D" id="1.10.10.60">
    <property type="entry name" value="Homeodomain-like"/>
    <property type="match status" value="1"/>
</dbReference>
<dbReference type="GO" id="GO:0043565">
    <property type="term" value="F:sequence-specific DNA binding"/>
    <property type="evidence" value="ECO:0007669"/>
    <property type="project" value="InterPro"/>
</dbReference>
<dbReference type="PATRIC" id="fig|424182.3.peg.5033"/>
<dbReference type="InterPro" id="IPR029016">
    <property type="entry name" value="GAF-like_dom_sf"/>
</dbReference>
<dbReference type="NCBIfam" id="TIGR01817">
    <property type="entry name" value="nifA"/>
    <property type="match status" value="1"/>
</dbReference>
<dbReference type="Pfam" id="PF02954">
    <property type="entry name" value="HTH_8"/>
    <property type="match status" value="1"/>
</dbReference>
<dbReference type="HOGENOM" id="CLU_000445_95_2_5"/>
<organism evidence="15 16">
    <name type="scientific">Agrobacterium pusense</name>
    <dbReference type="NCBI Taxonomy" id="648995"/>
    <lineage>
        <taxon>Bacteria</taxon>
        <taxon>Pseudomonadati</taxon>
        <taxon>Pseudomonadota</taxon>
        <taxon>Alphaproteobacteria</taxon>
        <taxon>Hyphomicrobiales</taxon>
        <taxon>Rhizobiaceae</taxon>
        <taxon>Rhizobium/Agrobacterium group</taxon>
        <taxon>Agrobacterium</taxon>
    </lineage>
</organism>
<name>U4Q446_9HYPH</name>
<evidence type="ECO:0000256" key="12">
    <source>
        <dbReference type="RuleBase" id="RU368029"/>
    </source>
</evidence>
<evidence type="ECO:0000259" key="14">
    <source>
        <dbReference type="PROSITE" id="PS50045"/>
    </source>
</evidence>
<dbReference type="PROSITE" id="PS00688">
    <property type="entry name" value="SIGMA54_INTERACT_3"/>
    <property type="match status" value="1"/>
</dbReference>
<evidence type="ECO:0000256" key="1">
    <source>
        <dbReference type="ARBA" id="ARBA00002167"/>
    </source>
</evidence>
<dbReference type="PRINTS" id="PR01590">
    <property type="entry name" value="HTHFIS"/>
</dbReference>
<evidence type="ECO:0000256" key="4">
    <source>
        <dbReference type="ARBA" id="ARBA00022741"/>
    </source>
</evidence>
<dbReference type="InterPro" id="IPR025944">
    <property type="entry name" value="Sigma_54_int_dom_CS"/>
</dbReference>
<geneLocation type="plasmid" evidence="15 16">
    <name>IRBL74_p</name>
</geneLocation>
<feature type="compositionally biased region" description="Basic and acidic residues" evidence="13">
    <location>
        <begin position="197"/>
        <end position="214"/>
    </location>
</feature>
<dbReference type="InterPro" id="IPR027417">
    <property type="entry name" value="P-loop_NTPase"/>
</dbReference>
<dbReference type="GO" id="GO:0005524">
    <property type="term" value="F:ATP binding"/>
    <property type="evidence" value="ECO:0007669"/>
    <property type="project" value="UniProtKB-KW"/>
</dbReference>
<dbReference type="Gene3D" id="1.10.8.60">
    <property type="match status" value="1"/>
</dbReference>
<keyword evidence="10 12" id="KW-0804">Transcription</keyword>
<evidence type="ECO:0000256" key="13">
    <source>
        <dbReference type="SAM" id="MobiDB-lite"/>
    </source>
</evidence>
<dbReference type="KEGG" id="rir:BN877_p0302"/>
<dbReference type="InterPro" id="IPR003593">
    <property type="entry name" value="AAA+_ATPase"/>
</dbReference>
<dbReference type="GO" id="GO:0000160">
    <property type="term" value="P:phosphorelay signal transduction system"/>
    <property type="evidence" value="ECO:0007669"/>
    <property type="project" value="UniProtKB-UniRule"/>
</dbReference>
<dbReference type="PROSITE" id="PS00675">
    <property type="entry name" value="SIGMA54_INTERACT_1"/>
    <property type="match status" value="1"/>
</dbReference>
<dbReference type="GO" id="GO:0009399">
    <property type="term" value="P:nitrogen fixation"/>
    <property type="evidence" value="ECO:0007669"/>
    <property type="project" value="UniProtKB-UniRule"/>
</dbReference>
<evidence type="ECO:0000256" key="7">
    <source>
        <dbReference type="ARBA" id="ARBA00023015"/>
    </source>
</evidence>
<dbReference type="PANTHER" id="PTHR32071">
    <property type="entry name" value="TRANSCRIPTIONAL REGULATORY PROTEIN"/>
    <property type="match status" value="1"/>
</dbReference>
<keyword evidence="9 12" id="KW-0010">Activator</keyword>
<dbReference type="PANTHER" id="PTHR32071:SF117">
    <property type="entry name" value="PTS-DEPENDENT DIHYDROXYACETONE KINASE OPERON REGULATORY PROTEIN-RELATED"/>
    <property type="match status" value="1"/>
</dbReference>
<gene>
    <name evidence="15" type="primary">nifA</name>
    <name evidence="15" type="ORF">BN877_p0302</name>
</gene>
<evidence type="ECO:0000256" key="8">
    <source>
        <dbReference type="ARBA" id="ARBA00023125"/>
    </source>
</evidence>
<keyword evidence="8 12" id="KW-0238">DNA-binding</keyword>
<dbReference type="InterPro" id="IPR025662">
    <property type="entry name" value="Sigma_54_int_dom_ATP-bd_1"/>
</dbReference>
<protein>
    <recommendedName>
        <fullName evidence="3 12">Nif-specific regulatory protein</fullName>
    </recommendedName>
</protein>
<keyword evidence="7 12" id="KW-0805">Transcription regulation</keyword>
<dbReference type="EMBL" id="HG518324">
    <property type="protein sequence ID" value="CDI12028.1"/>
    <property type="molecule type" value="Genomic_DNA"/>
</dbReference>
<evidence type="ECO:0000256" key="2">
    <source>
        <dbReference type="ARBA" id="ARBA00011135"/>
    </source>
</evidence>
<dbReference type="CDD" id="cd00009">
    <property type="entry name" value="AAA"/>
    <property type="match status" value="1"/>
</dbReference>
<comment type="subunit">
    <text evidence="2 12">Interacts with sigma-54.</text>
</comment>
<reference evidence="15 16" key="1">
    <citation type="journal article" date="2013" name="Genome Announc.">
        <title>Complete Genome Sequence of the Sesbania Symbiont and Rice Growth-Promoting Endophyte Rhizobium sp. Strain IRBG74.</title>
        <authorList>
            <person name="Crook M.B."/>
            <person name="Mitra S."/>
            <person name="Ane J.M."/>
            <person name="Sadowsky M.J."/>
            <person name="Gyaneshwar P."/>
        </authorList>
    </citation>
    <scope>NUCLEOTIDE SEQUENCE [LARGE SCALE GENOMIC DNA]</scope>
    <source>
        <strain evidence="15 16">IRBG74</strain>
        <plasmid evidence="16">IRBL74_p</plasmid>
    </source>
</reference>
<evidence type="ECO:0000256" key="11">
    <source>
        <dbReference type="ARBA" id="ARBA00023231"/>
    </source>
</evidence>
<dbReference type="InterPro" id="IPR025943">
    <property type="entry name" value="Sigma_54_int_dom_ATP-bd_2"/>
</dbReference>
<keyword evidence="4" id="KW-0547">Nucleotide-binding</keyword>
<dbReference type="InterPro" id="IPR010113">
    <property type="entry name" value="Nif-specific_regulatory_prot"/>
</dbReference>
<keyword evidence="6 12" id="KW-0902">Two-component regulatory system</keyword>
<evidence type="ECO:0000313" key="15">
    <source>
        <dbReference type="EMBL" id="CDI12028.1"/>
    </source>
</evidence>
<sequence>MLHNGLNEGMTERSAQTIHKPDFWGSGIYRISKVLIGPDSLETKLANVINALSVILPMRRGAIVVLNVKGEPEMVAMLGLEQASQGARSIPAEAAIDRIVAKGAPLVVPDICKSDLFQAELQTNSNATGPATFVGVPMKVEKETLGTLWIDRAKDGSTRIQFEEEVRFLSMVANLSARAIWLDRHQSRDGQPIVGEEGTRKTSSGDKELPESARQRPTKIDWIVGESPALKQVVESVKVVATTNSAVLLRGESGTGKEFFAKAIHELSYRKKKPFVKLNCAALSAGVLESELFGHEKGAFTGAISQRAGRFELADGGTLLLDEIGDISPGFQAKLLRVLQEGELERVGGTKTLKVDVRLICATNKDLEAAVADGEFRADLYYRINVVPLFLPPLRERNGDIPRLARVFLGRFNRENNRDLAFAPAALELLSKCNFPGNVRELENCVRRTATLARSETIVPSDFSCLKNQCFSSMLWKTGDRPLGDTLNGLAMRKSLSVESPISLGYSNGPAGLTVAPHLTDRELLISAMEKAGWVQAKAARILGLTPRQVGYALRRHRIQVKKI</sequence>
<dbReference type="PROSITE" id="PS50045">
    <property type="entry name" value="SIGMA54_INTERACT_4"/>
    <property type="match status" value="1"/>
</dbReference>
<evidence type="ECO:0000256" key="3">
    <source>
        <dbReference type="ARBA" id="ARBA00015308"/>
    </source>
</evidence>
<dbReference type="Pfam" id="PF01590">
    <property type="entry name" value="GAF"/>
    <property type="match status" value="1"/>
</dbReference>
<feature type="domain" description="Sigma-54 factor interaction" evidence="14">
    <location>
        <begin position="223"/>
        <end position="451"/>
    </location>
</feature>
<dbReference type="PROSITE" id="PS00676">
    <property type="entry name" value="SIGMA54_INTERACT_2"/>
    <property type="match status" value="1"/>
</dbReference>
<dbReference type="InterPro" id="IPR003018">
    <property type="entry name" value="GAF"/>
</dbReference>
<dbReference type="AlphaFoldDB" id="U4Q446"/>
<evidence type="ECO:0000256" key="6">
    <source>
        <dbReference type="ARBA" id="ARBA00023012"/>
    </source>
</evidence>
<dbReference type="InterPro" id="IPR002197">
    <property type="entry name" value="HTH_Fis"/>
</dbReference>
<evidence type="ECO:0000313" key="16">
    <source>
        <dbReference type="Proteomes" id="UP000016944"/>
    </source>
</evidence>
<dbReference type="SUPFAM" id="SSF55781">
    <property type="entry name" value="GAF domain-like"/>
    <property type="match status" value="1"/>
</dbReference>
<dbReference type="Pfam" id="PF25601">
    <property type="entry name" value="AAA_lid_14"/>
    <property type="match status" value="1"/>
</dbReference>
<keyword evidence="11 12" id="KW-0535">Nitrogen fixation</keyword>
<dbReference type="Proteomes" id="UP000016944">
    <property type="component" value="Plasmid IRBL74_p"/>
</dbReference>
<dbReference type="SMART" id="SM00382">
    <property type="entry name" value="AAA"/>
    <property type="match status" value="1"/>
</dbReference>
<dbReference type="InterPro" id="IPR058031">
    <property type="entry name" value="AAA_lid_NorR"/>
</dbReference>
<feature type="region of interest" description="Disordered" evidence="13">
    <location>
        <begin position="189"/>
        <end position="215"/>
    </location>
</feature>
<dbReference type="FunFam" id="3.40.50.300:FF:000006">
    <property type="entry name" value="DNA-binding transcriptional regulator NtrC"/>
    <property type="match status" value="1"/>
</dbReference>
<comment type="function">
    <text evidence="1 12">Required for activation of most nif operons, which are directly involved in nitrogen fixation.</text>
</comment>
<evidence type="ECO:0000256" key="9">
    <source>
        <dbReference type="ARBA" id="ARBA00023159"/>
    </source>
</evidence>
<evidence type="ECO:0000256" key="10">
    <source>
        <dbReference type="ARBA" id="ARBA00023163"/>
    </source>
</evidence>
<dbReference type="Gene3D" id="3.30.450.40">
    <property type="match status" value="1"/>
</dbReference>
<dbReference type="GO" id="GO:0003700">
    <property type="term" value="F:DNA-binding transcription factor activity"/>
    <property type="evidence" value="ECO:0007669"/>
    <property type="project" value="UniProtKB-UniRule"/>
</dbReference>
<keyword evidence="5" id="KW-0067">ATP-binding</keyword>